<dbReference type="Pfam" id="PF13396">
    <property type="entry name" value="PLDc_N"/>
    <property type="match status" value="1"/>
</dbReference>
<evidence type="ECO:0000256" key="5">
    <source>
        <dbReference type="ARBA" id="ARBA00022692"/>
    </source>
</evidence>
<evidence type="ECO:0000313" key="17">
    <source>
        <dbReference type="Proteomes" id="UP000095658"/>
    </source>
</evidence>
<feature type="domain" description="PLD phosphodiesterase" evidence="15">
    <location>
        <begin position="401"/>
        <end position="428"/>
    </location>
</feature>
<dbReference type="GO" id="GO:0005886">
    <property type="term" value="C:plasma membrane"/>
    <property type="evidence" value="ECO:0007669"/>
    <property type="project" value="UniProtKB-SubCell"/>
</dbReference>
<evidence type="ECO:0000256" key="3">
    <source>
        <dbReference type="ARBA" id="ARBA00022516"/>
    </source>
</evidence>
<comment type="catalytic activity">
    <reaction evidence="13">
        <text>2 a 1,2-diacyl-sn-glycero-3-phospho-(1'-sn-glycerol) = a cardiolipin + glycerol</text>
        <dbReference type="Rhea" id="RHEA:31451"/>
        <dbReference type="ChEBI" id="CHEBI:17754"/>
        <dbReference type="ChEBI" id="CHEBI:62237"/>
        <dbReference type="ChEBI" id="CHEBI:64716"/>
    </reaction>
</comment>
<dbReference type="Gene3D" id="3.30.870.10">
    <property type="entry name" value="Endonuclease Chain A"/>
    <property type="match status" value="2"/>
</dbReference>
<comment type="subcellular location">
    <subcellularLocation>
        <location evidence="1 13">Cell membrane</location>
        <topology evidence="1 13">Multi-pass membrane protein</topology>
    </subcellularLocation>
</comment>
<dbReference type="GO" id="GO:0032049">
    <property type="term" value="P:cardiolipin biosynthetic process"/>
    <property type="evidence" value="ECO:0007669"/>
    <property type="project" value="UniProtKB-UniRule"/>
</dbReference>
<dbReference type="InterPro" id="IPR030874">
    <property type="entry name" value="Cardiolipin_synth_Firmi"/>
</dbReference>
<dbReference type="HAMAP" id="MF_01916">
    <property type="entry name" value="Cardiolipin_synth_Cls"/>
    <property type="match status" value="1"/>
</dbReference>
<dbReference type="InterPro" id="IPR025202">
    <property type="entry name" value="PLD-like_dom"/>
</dbReference>
<dbReference type="FunFam" id="3.30.870.10:FF:000014">
    <property type="entry name" value="Cardiolipin synthase"/>
    <property type="match status" value="1"/>
</dbReference>
<feature type="active site" evidence="13">
    <location>
        <position position="413"/>
    </location>
</feature>
<keyword evidence="2 13" id="KW-1003">Cell membrane</keyword>
<feature type="transmembrane region" description="Helical" evidence="13">
    <location>
        <begin position="12"/>
        <end position="31"/>
    </location>
</feature>
<feature type="active site" evidence="13">
    <location>
        <position position="406"/>
    </location>
</feature>
<evidence type="ECO:0000256" key="8">
    <source>
        <dbReference type="ARBA" id="ARBA00023098"/>
    </source>
</evidence>
<feature type="domain" description="PLD phosphodiesterase" evidence="15">
    <location>
        <begin position="223"/>
        <end position="250"/>
    </location>
</feature>
<keyword evidence="6" id="KW-0677">Repeat</keyword>
<dbReference type="PANTHER" id="PTHR21248:SF22">
    <property type="entry name" value="PHOSPHOLIPASE D"/>
    <property type="match status" value="1"/>
</dbReference>
<evidence type="ECO:0000256" key="12">
    <source>
        <dbReference type="ARBA" id="ARBA00057569"/>
    </source>
</evidence>
<name>A0A1E7DT15_9BACI</name>
<dbReference type="InterPro" id="IPR001736">
    <property type="entry name" value="PLipase_D/transphosphatidylase"/>
</dbReference>
<dbReference type="Pfam" id="PF13091">
    <property type="entry name" value="PLDc_2"/>
    <property type="match status" value="2"/>
</dbReference>
<evidence type="ECO:0000256" key="9">
    <source>
        <dbReference type="ARBA" id="ARBA00023136"/>
    </source>
</evidence>
<keyword evidence="5 13" id="KW-0812">Transmembrane</keyword>
<evidence type="ECO:0000256" key="11">
    <source>
        <dbReference type="ARBA" id="ARBA00023264"/>
    </source>
</evidence>
<reference evidence="16 17" key="1">
    <citation type="submission" date="2016-06" db="EMBL/GenBank/DDBJ databases">
        <title>Domibacillus iocasae genome sequencing.</title>
        <authorList>
            <person name="Verma A."/>
            <person name="Pal Y."/>
            <person name="Ojha A.K."/>
            <person name="Krishnamurthi S."/>
        </authorList>
    </citation>
    <scope>NUCLEOTIDE SEQUENCE [LARGE SCALE GENOMIC DNA]</scope>
    <source>
        <strain evidence="16 17">DSM 29979</strain>
    </source>
</reference>
<evidence type="ECO:0000256" key="7">
    <source>
        <dbReference type="ARBA" id="ARBA00022989"/>
    </source>
</evidence>
<dbReference type="SUPFAM" id="SSF56024">
    <property type="entry name" value="Phospholipase D/nuclease"/>
    <property type="match status" value="2"/>
</dbReference>
<comment type="similarity">
    <text evidence="13">Belongs to the phospholipase D family. Cardiolipin synthase subfamily.</text>
</comment>
<dbReference type="PANTHER" id="PTHR21248">
    <property type="entry name" value="CARDIOLIPIN SYNTHASE"/>
    <property type="match status" value="1"/>
</dbReference>
<keyword evidence="11 13" id="KW-1208">Phospholipid metabolism</keyword>
<keyword evidence="8 13" id="KW-0443">Lipid metabolism</keyword>
<keyword evidence="9 13" id="KW-0472">Membrane</keyword>
<dbReference type="CDD" id="cd09110">
    <property type="entry name" value="PLDc_CLS_1"/>
    <property type="match status" value="1"/>
</dbReference>
<feature type="active site" evidence="13">
    <location>
        <position position="228"/>
    </location>
</feature>
<feature type="active site" evidence="13">
    <location>
        <position position="408"/>
    </location>
</feature>
<evidence type="ECO:0000313" key="16">
    <source>
        <dbReference type="EMBL" id="OES46222.1"/>
    </source>
</evidence>
<keyword evidence="17" id="KW-1185">Reference proteome</keyword>
<evidence type="ECO:0000256" key="1">
    <source>
        <dbReference type="ARBA" id="ARBA00004651"/>
    </source>
</evidence>
<dbReference type="SMART" id="SM00155">
    <property type="entry name" value="PLDc"/>
    <property type="match status" value="2"/>
</dbReference>
<dbReference type="AlphaFoldDB" id="A0A1E7DT15"/>
<comment type="caution">
    <text evidence="16">The sequence shown here is derived from an EMBL/GenBank/DDBJ whole genome shotgun (WGS) entry which is preliminary data.</text>
</comment>
<dbReference type="InterPro" id="IPR027379">
    <property type="entry name" value="CLS_N"/>
</dbReference>
<dbReference type="FunFam" id="3.30.870.10:FF:000021">
    <property type="entry name" value="Cardiolipin synthase"/>
    <property type="match status" value="1"/>
</dbReference>
<keyword evidence="7 13" id="KW-1133">Transmembrane helix</keyword>
<dbReference type="InterPro" id="IPR022924">
    <property type="entry name" value="Cardiolipin_synthase"/>
</dbReference>
<evidence type="ECO:0000256" key="13">
    <source>
        <dbReference type="HAMAP-Rule" id="MF_01916"/>
    </source>
</evidence>
<evidence type="ECO:0000256" key="4">
    <source>
        <dbReference type="ARBA" id="ARBA00022679"/>
    </source>
</evidence>
<protein>
    <recommendedName>
        <fullName evidence="13 14">Cardiolipin synthase</fullName>
        <shortName evidence="13">CL synthase</shortName>
        <ecNumber evidence="13 14">2.7.8.-</ecNumber>
    </recommendedName>
</protein>
<keyword evidence="4 13" id="KW-0808">Transferase</keyword>
<proteinExistence type="inferred from homology"/>
<evidence type="ECO:0000256" key="6">
    <source>
        <dbReference type="ARBA" id="ARBA00022737"/>
    </source>
</evidence>
<dbReference type="NCBIfam" id="TIGR04265">
    <property type="entry name" value="bac_cardiolipin"/>
    <property type="match status" value="1"/>
</dbReference>
<dbReference type="STRING" id="1714016.BA724_15350"/>
<keyword evidence="3 13" id="KW-0444">Lipid biosynthesis</keyword>
<organism evidence="16 17">
    <name type="scientific">Domibacillus iocasae</name>
    <dbReference type="NCBI Taxonomy" id="1714016"/>
    <lineage>
        <taxon>Bacteria</taxon>
        <taxon>Bacillati</taxon>
        <taxon>Bacillota</taxon>
        <taxon>Bacilli</taxon>
        <taxon>Bacillales</taxon>
        <taxon>Bacillaceae</taxon>
        <taxon>Domibacillus</taxon>
    </lineage>
</organism>
<dbReference type="OrthoDB" id="9762009at2"/>
<dbReference type="EMBL" id="MAMP01000004">
    <property type="protein sequence ID" value="OES46222.1"/>
    <property type="molecule type" value="Genomic_DNA"/>
</dbReference>
<dbReference type="RefSeq" id="WP_069937123.1">
    <property type="nucleotide sequence ID" value="NZ_MAMP01000004.1"/>
</dbReference>
<dbReference type="EC" id="2.7.8.-" evidence="13 14"/>
<dbReference type="PROSITE" id="PS50035">
    <property type="entry name" value="PLD"/>
    <property type="match status" value="2"/>
</dbReference>
<dbReference type="GO" id="GO:0008808">
    <property type="term" value="F:cardiolipin synthase activity"/>
    <property type="evidence" value="ECO:0007669"/>
    <property type="project" value="UniProtKB-UniRule"/>
</dbReference>
<sequence length="488" mass="56339">MNVLIEFSLFPSAAYVLFALNIVFASAVIFLERRDPGATWAWLMVLFFIPLLGFILYLVFGQNLSKQRLFDWEDKKKVGIEEQIEHQKKAIKSGLYPFANPHTKKNAKLVYMLLSHNDAVLSENNNVYIYTDGVEKFEALMNDIRKAKNHIHIQYYIFRNDELGKKLIKLLMEKALAGVEVCLLYDDMGSRTLRRRHFEKLIQAGGVVETFFPSRIPFFNLRLNYRNHRKIVIIDGQIGYVGGFNVGDEYLGKDPSFGYWRDTHLRVQGSAVHALQTRFILDWNQASKRHDFMYDERLFPVPDHTGDTAMQIVTSGPDSEWEQIKSGYFKLITTAKKSIYIQTPYFIPDASILDALRIAALSGIDVKIMIPNKPDHPFVYWATYSYAGELLKAGAKIYIYNDGFIHAKTIVVDEKLSSVGTANIDVRSFRLNFEVNAFMYDYETGSRLAKIFWHDMTVSYELTPALYQQRSSWIKFKESISRLLSPIL</sequence>
<accession>A0A1E7DT15</accession>
<evidence type="ECO:0000256" key="2">
    <source>
        <dbReference type="ARBA" id="ARBA00022475"/>
    </source>
</evidence>
<feature type="transmembrane region" description="Helical" evidence="13">
    <location>
        <begin position="38"/>
        <end position="60"/>
    </location>
</feature>
<feature type="active site" evidence="13">
    <location>
        <position position="235"/>
    </location>
</feature>
<evidence type="ECO:0000256" key="10">
    <source>
        <dbReference type="ARBA" id="ARBA00023209"/>
    </source>
</evidence>
<gene>
    <name evidence="16" type="ORF">BA724_15350</name>
</gene>
<keyword evidence="10 13" id="KW-0594">Phospholipid biosynthesis</keyword>
<evidence type="ECO:0000259" key="15">
    <source>
        <dbReference type="PROSITE" id="PS50035"/>
    </source>
</evidence>
<comment type="function">
    <text evidence="12 13">Catalyzes the reversible phosphatidyl group transfer from one phosphatidylglycerol molecule to another to form cardiolipin (CL) (diphosphatidylglycerol) and glycerol.</text>
</comment>
<evidence type="ECO:0000256" key="14">
    <source>
        <dbReference type="NCBIfam" id="TIGR04265"/>
    </source>
</evidence>
<dbReference type="CDD" id="cd09112">
    <property type="entry name" value="PLDc_CLS_2"/>
    <property type="match status" value="1"/>
</dbReference>
<dbReference type="Proteomes" id="UP000095658">
    <property type="component" value="Unassembled WGS sequence"/>
</dbReference>
<feature type="active site" evidence="13">
    <location>
        <position position="230"/>
    </location>
</feature>